<sequence>MLHLHTRSCCSFLESPLRPEQIVQCARHAGMTAAAITDHDAMYGVMEFYHACRNADMKPVFGLETEIQGVRLLVLAKDDQGLQTLYAWNSRIMEDRVNPPVSRENQPAENEPVPGQFPVFPHCVTIALTIRDRLEEAMTRQDERTVREILVGLKETQEEFVTAEAMMDVSARRSRQAWLDVILQDLQLPKAAVSYVLYEQEEDAALLQVLRAIAENKLATDLTLDVAWHRQFRTLEEMQQLYSPEAMATAQALEDRLHVTMSMQKSSLPPFSNRLGLSSREFLVRLAKTGLNRRLAGHVPERYRERLEYELDVITRMGFTDYFLIVYDMIRFARSQGMLTGPGRGSAAGSLVAWSLGITHIDPISSGLLFERFLNPERITMPDIDTDFPDDRRDEVVQYLRQAYGQTHVAQIAAFSNLKARAVLRDVAKAFGVPARVIDPVTRLIPNMPGMTMERAWQTVPRLRTLVEAKPGLRKTWAMARRLEGLPRHVTTHAAGVVLSDQDIRLVAPLVWMDRNTSATQFSMEHLEELGLIKIDVLSLRNLTIIREVLDQIDNPPDLYTMPTDDEATWALLDRADTTGVFQLEKEGIRQLLRQMHPRQFEDVAVVLALYRPGPMAEIPHYLQNRAHPESIVYPHPLLEPVLKETYGVMIYQEQIMETARIIGGFSLGQADILRKAMSKKQQDVMGRYREQFLEGALVQGIDAGQAAEIFSLMEKFAGYGFNKSHSYAYGRVAWAMAWLKANHPLPFYQSILNHVIGAEVKTGQYLYECRQRRIPVLGPDIRVSSDRWQIENGALRMPLTVMKGIGTALLPRIVEVQKNGEFPGVIDTIARLWAQKVNESQLRVLVDGGAFDFYGINRATLRENMTRILNYAHIIRVEKEEVLFDYSIASEPTLVKHREDPLEKSTREKAVFGFYFCEHPVQTLRKGRFSNTDPIAFIQDVTGFVRILGRVASYHPHKTKKGDLMCFVTVEDETGQIDLAVMPDTFARQRDLILEGTLLYIQGRKDRPGSVLVRSMEKITSVADTGSQAGERPDV</sequence>
<dbReference type="Gene3D" id="3.20.20.140">
    <property type="entry name" value="Metal-dependent hydrolases"/>
    <property type="match status" value="1"/>
</dbReference>
<comment type="subcellular location">
    <subcellularLocation>
        <location evidence="1">Cytoplasm</location>
    </subcellularLocation>
</comment>
<feature type="domain" description="Polymerase/histidinol phosphatase N-terminal" evidence="11">
    <location>
        <begin position="2"/>
        <end position="69"/>
    </location>
</feature>
<dbReference type="AlphaFoldDB" id="A0A1Q9YHR8"/>
<dbReference type="RefSeq" id="WP_075886244.1">
    <property type="nucleotide sequence ID" value="NZ_CAMNXC010000037.1"/>
</dbReference>
<dbReference type="InterPro" id="IPR004805">
    <property type="entry name" value="DnaE2/DnaE/PolC"/>
</dbReference>
<dbReference type="PANTHER" id="PTHR32294">
    <property type="entry name" value="DNA POLYMERASE III SUBUNIT ALPHA"/>
    <property type="match status" value="1"/>
</dbReference>
<accession>A0A1Q9YHR8</accession>
<dbReference type="Proteomes" id="UP000186758">
    <property type="component" value="Unassembled WGS sequence"/>
</dbReference>
<dbReference type="Pfam" id="PF02811">
    <property type="entry name" value="PHP"/>
    <property type="match status" value="1"/>
</dbReference>
<dbReference type="GO" id="GO:0003676">
    <property type="term" value="F:nucleic acid binding"/>
    <property type="evidence" value="ECO:0007669"/>
    <property type="project" value="InterPro"/>
</dbReference>
<evidence type="ECO:0000256" key="2">
    <source>
        <dbReference type="ARBA" id="ARBA00009496"/>
    </source>
</evidence>
<dbReference type="EC" id="2.7.7.7" evidence="3"/>
<dbReference type="InterPro" id="IPR029460">
    <property type="entry name" value="DNAPol_HHH"/>
</dbReference>
<dbReference type="InterPro" id="IPR040982">
    <property type="entry name" value="DNA_pol3_finger"/>
</dbReference>
<dbReference type="Gene3D" id="1.10.10.1600">
    <property type="entry name" value="Bacterial DNA polymerase III alpha subunit, thumb domain"/>
    <property type="match status" value="1"/>
</dbReference>
<evidence type="ECO:0000313" key="13">
    <source>
        <dbReference type="Proteomes" id="UP000186758"/>
    </source>
</evidence>
<dbReference type="Pfam" id="PF14579">
    <property type="entry name" value="HHH_6"/>
    <property type="match status" value="1"/>
</dbReference>
<comment type="similarity">
    <text evidence="2">Belongs to the DNA polymerase type-C family. DnaE subfamily.</text>
</comment>
<dbReference type="GO" id="GO:0006260">
    <property type="term" value="P:DNA replication"/>
    <property type="evidence" value="ECO:0007669"/>
    <property type="project" value="UniProtKB-KW"/>
</dbReference>
<dbReference type="SMART" id="SM00481">
    <property type="entry name" value="POLIIIAc"/>
    <property type="match status" value="1"/>
</dbReference>
<evidence type="ECO:0000313" key="12">
    <source>
        <dbReference type="EMBL" id="OLU43714.1"/>
    </source>
</evidence>
<evidence type="ECO:0000256" key="1">
    <source>
        <dbReference type="ARBA" id="ARBA00004496"/>
    </source>
</evidence>
<organism evidence="12 13">
    <name type="scientific">Faecalibaculum rodentium</name>
    <dbReference type="NCBI Taxonomy" id="1702221"/>
    <lineage>
        <taxon>Bacteria</taxon>
        <taxon>Bacillati</taxon>
        <taxon>Bacillota</taxon>
        <taxon>Erysipelotrichia</taxon>
        <taxon>Erysipelotrichales</taxon>
        <taxon>Erysipelotrichaceae</taxon>
        <taxon>Faecalibaculum</taxon>
    </lineage>
</organism>
<dbReference type="CDD" id="cd04485">
    <property type="entry name" value="DnaE_OBF"/>
    <property type="match status" value="1"/>
</dbReference>
<dbReference type="Pfam" id="PF01336">
    <property type="entry name" value="tRNA_anti-codon"/>
    <property type="match status" value="1"/>
</dbReference>
<dbReference type="Pfam" id="PF07733">
    <property type="entry name" value="DNA_pol3_alpha"/>
    <property type="match status" value="1"/>
</dbReference>
<dbReference type="InterPro" id="IPR003141">
    <property type="entry name" value="Pol/His_phosphatase_N"/>
</dbReference>
<keyword evidence="6" id="KW-0548">Nucleotidyltransferase</keyword>
<evidence type="ECO:0000256" key="3">
    <source>
        <dbReference type="ARBA" id="ARBA00012417"/>
    </source>
</evidence>
<dbReference type="Gene3D" id="1.10.150.870">
    <property type="match status" value="1"/>
</dbReference>
<dbReference type="EMBL" id="MPJZ01000095">
    <property type="protein sequence ID" value="OLU43714.1"/>
    <property type="molecule type" value="Genomic_DNA"/>
</dbReference>
<dbReference type="InterPro" id="IPR004013">
    <property type="entry name" value="PHP_dom"/>
</dbReference>
<gene>
    <name evidence="12" type="ORF">BO223_11190</name>
</gene>
<name>A0A1Q9YHR8_9FIRM</name>
<dbReference type="NCBIfam" id="TIGR00594">
    <property type="entry name" value="polc"/>
    <property type="match status" value="1"/>
</dbReference>
<dbReference type="GO" id="GO:0003887">
    <property type="term" value="F:DNA-directed DNA polymerase activity"/>
    <property type="evidence" value="ECO:0007669"/>
    <property type="project" value="UniProtKB-KW"/>
</dbReference>
<dbReference type="CDD" id="cd07431">
    <property type="entry name" value="PHP_PolIIIA"/>
    <property type="match status" value="1"/>
</dbReference>
<keyword evidence="8" id="KW-0239">DNA-directed DNA polymerase</keyword>
<keyword evidence="7" id="KW-0235">DNA replication</keyword>
<reference evidence="12 13" key="1">
    <citation type="submission" date="2016-11" db="EMBL/GenBank/DDBJ databases">
        <title>Description of two novel members of the family Erysipelotrichaceae: Ileibacterium lipovorans gen. nov., sp. nov. and Dubosiella newyorkensis, gen. nov., sp. nov.</title>
        <authorList>
            <person name="Cox L.M."/>
            <person name="Sohn J."/>
            <person name="Tyrrell K.L."/>
            <person name="Citron D.M."/>
            <person name="Lawson P.A."/>
            <person name="Patel N.B."/>
            <person name="Iizumi T."/>
            <person name="Perez-Perez G.I."/>
            <person name="Goldstein E.J."/>
            <person name="Blaser M.J."/>
        </authorList>
    </citation>
    <scope>NUCLEOTIDE SEQUENCE [LARGE SCALE GENOMIC DNA]</scope>
    <source>
        <strain evidence="12 13">NYU-BL-K8</strain>
    </source>
</reference>
<evidence type="ECO:0000256" key="8">
    <source>
        <dbReference type="ARBA" id="ARBA00022932"/>
    </source>
</evidence>
<evidence type="ECO:0000256" key="6">
    <source>
        <dbReference type="ARBA" id="ARBA00022695"/>
    </source>
</evidence>
<protein>
    <recommendedName>
        <fullName evidence="4">DNA polymerase III subunit alpha</fullName>
        <ecNumber evidence="3">2.7.7.7</ecNumber>
    </recommendedName>
</protein>
<comment type="function">
    <text evidence="9">DNA polymerase III is a complex, multichain enzyme responsible for most of the replicative synthesis in bacteria. This DNA polymerase also exhibits 3' to 5' exonuclease activity. The alpha chain is the DNA polymerase.</text>
</comment>
<proteinExistence type="inferred from homology"/>
<evidence type="ECO:0000256" key="5">
    <source>
        <dbReference type="ARBA" id="ARBA00022679"/>
    </source>
</evidence>
<dbReference type="Pfam" id="PF17657">
    <property type="entry name" value="DNA_pol3_finger"/>
    <property type="match status" value="1"/>
</dbReference>
<evidence type="ECO:0000256" key="9">
    <source>
        <dbReference type="ARBA" id="ARBA00025611"/>
    </source>
</evidence>
<dbReference type="GO" id="GO:0005737">
    <property type="term" value="C:cytoplasm"/>
    <property type="evidence" value="ECO:0007669"/>
    <property type="project" value="UniProtKB-SubCell"/>
</dbReference>
<dbReference type="GO" id="GO:0008408">
    <property type="term" value="F:3'-5' exonuclease activity"/>
    <property type="evidence" value="ECO:0007669"/>
    <property type="project" value="InterPro"/>
</dbReference>
<dbReference type="InterPro" id="IPR011708">
    <property type="entry name" value="DNA_pol3_alpha_NTPase_dom"/>
</dbReference>
<evidence type="ECO:0000256" key="10">
    <source>
        <dbReference type="ARBA" id="ARBA00049244"/>
    </source>
</evidence>
<evidence type="ECO:0000256" key="7">
    <source>
        <dbReference type="ARBA" id="ARBA00022705"/>
    </source>
</evidence>
<dbReference type="PANTHER" id="PTHR32294:SF0">
    <property type="entry name" value="DNA POLYMERASE III SUBUNIT ALPHA"/>
    <property type="match status" value="1"/>
</dbReference>
<evidence type="ECO:0000259" key="11">
    <source>
        <dbReference type="SMART" id="SM00481"/>
    </source>
</evidence>
<dbReference type="InterPro" id="IPR041931">
    <property type="entry name" value="DNA_pol3_alpha_thumb_dom"/>
</dbReference>
<comment type="caution">
    <text evidence="12">The sequence shown here is derived from an EMBL/GenBank/DDBJ whole genome shotgun (WGS) entry which is preliminary data.</text>
</comment>
<evidence type="ECO:0000256" key="4">
    <source>
        <dbReference type="ARBA" id="ARBA00019114"/>
    </source>
</evidence>
<dbReference type="InterPro" id="IPR016195">
    <property type="entry name" value="Pol/histidinol_Pase-like"/>
</dbReference>
<dbReference type="InterPro" id="IPR004365">
    <property type="entry name" value="NA-bd_OB_tRNA"/>
</dbReference>
<comment type="catalytic activity">
    <reaction evidence="10">
        <text>DNA(n) + a 2'-deoxyribonucleoside 5'-triphosphate = DNA(n+1) + diphosphate</text>
        <dbReference type="Rhea" id="RHEA:22508"/>
        <dbReference type="Rhea" id="RHEA-COMP:17339"/>
        <dbReference type="Rhea" id="RHEA-COMP:17340"/>
        <dbReference type="ChEBI" id="CHEBI:33019"/>
        <dbReference type="ChEBI" id="CHEBI:61560"/>
        <dbReference type="ChEBI" id="CHEBI:173112"/>
        <dbReference type="EC" id="2.7.7.7"/>
    </reaction>
</comment>
<keyword evidence="5" id="KW-0808">Transferase</keyword>
<dbReference type="SUPFAM" id="SSF89550">
    <property type="entry name" value="PHP domain-like"/>
    <property type="match status" value="1"/>
</dbReference>